<dbReference type="EMBL" id="JACKWY010000019">
    <property type="protein sequence ID" value="MBB6716725.1"/>
    <property type="molecule type" value="Genomic_DNA"/>
</dbReference>
<dbReference type="PRINTS" id="PR00625">
    <property type="entry name" value="JDOMAIN"/>
</dbReference>
<feature type="compositionally biased region" description="Low complexity" evidence="2">
    <location>
        <begin position="165"/>
        <end position="174"/>
    </location>
</feature>
<dbReference type="SUPFAM" id="SSF46565">
    <property type="entry name" value="Chaperone J-domain"/>
    <property type="match status" value="1"/>
</dbReference>
<dbReference type="InterPro" id="IPR001623">
    <property type="entry name" value="DnaJ_domain"/>
</dbReference>
<reference evidence="4 7" key="2">
    <citation type="submission" date="2020-08" db="EMBL/GenBank/DDBJ databases">
        <title>Clostridia isolated from Swiss meat.</title>
        <authorList>
            <person name="Wambui J."/>
            <person name="Stevens M.J.A."/>
            <person name="Stephan R."/>
        </authorList>
    </citation>
    <scope>NUCLEOTIDE SEQUENCE [LARGE SCALE GENOMIC DNA]</scope>
    <source>
        <strain evidence="4 7">CM001</strain>
    </source>
</reference>
<dbReference type="OrthoDB" id="9779889at2"/>
<evidence type="ECO:0000313" key="5">
    <source>
        <dbReference type="EMBL" id="SDO93678.1"/>
    </source>
</evidence>
<dbReference type="Pfam" id="PF00226">
    <property type="entry name" value="DnaJ"/>
    <property type="match status" value="1"/>
</dbReference>
<dbReference type="SUPFAM" id="SSF48452">
    <property type="entry name" value="TPR-like"/>
    <property type="match status" value="1"/>
</dbReference>
<dbReference type="GeneID" id="65311022"/>
<accession>A0A1H0NM93</accession>
<dbReference type="AlphaFoldDB" id="A0A1H0NM93"/>
<dbReference type="GO" id="GO:0006260">
    <property type="term" value="P:DNA replication"/>
    <property type="evidence" value="ECO:0007669"/>
    <property type="project" value="UniProtKB-KW"/>
</dbReference>
<dbReference type="Gene3D" id="1.10.287.110">
    <property type="entry name" value="DnaJ domain"/>
    <property type="match status" value="1"/>
</dbReference>
<organism evidence="5 6">
    <name type="scientific">Clostridium gasigenes</name>
    <dbReference type="NCBI Taxonomy" id="94869"/>
    <lineage>
        <taxon>Bacteria</taxon>
        <taxon>Bacillati</taxon>
        <taxon>Bacillota</taxon>
        <taxon>Clostridia</taxon>
        <taxon>Eubacteriales</taxon>
        <taxon>Clostridiaceae</taxon>
        <taxon>Clostridium</taxon>
    </lineage>
</organism>
<dbReference type="Proteomes" id="UP000585258">
    <property type="component" value="Unassembled WGS sequence"/>
</dbReference>
<proteinExistence type="predicted"/>
<evidence type="ECO:0000256" key="2">
    <source>
        <dbReference type="SAM" id="MobiDB-lite"/>
    </source>
</evidence>
<evidence type="ECO:0000313" key="7">
    <source>
        <dbReference type="Proteomes" id="UP000585258"/>
    </source>
</evidence>
<evidence type="ECO:0000259" key="3">
    <source>
        <dbReference type="PROSITE" id="PS50076"/>
    </source>
</evidence>
<evidence type="ECO:0000313" key="6">
    <source>
        <dbReference type="Proteomes" id="UP000198597"/>
    </source>
</evidence>
<feature type="domain" description="J" evidence="3">
    <location>
        <begin position="2"/>
        <end position="74"/>
    </location>
</feature>
<protein>
    <submittedName>
        <fullName evidence="5">DnaJ domain-containing protein</fullName>
    </submittedName>
</protein>
<gene>
    <name evidence="4" type="ORF">H7E68_18730</name>
    <name evidence="5" type="ORF">SAMN04488529_101873</name>
</gene>
<name>A0A1H0NM93_9CLOT</name>
<dbReference type="STRING" id="94869.SAMN04488529_101873"/>
<feature type="region of interest" description="Disordered" evidence="2">
    <location>
        <begin position="155"/>
        <end position="174"/>
    </location>
</feature>
<dbReference type="RefSeq" id="WP_089966180.1">
    <property type="nucleotide sequence ID" value="NZ_CP071376.1"/>
</dbReference>
<evidence type="ECO:0000256" key="1">
    <source>
        <dbReference type="ARBA" id="ARBA00022705"/>
    </source>
</evidence>
<dbReference type="PROSITE" id="PS50076">
    <property type="entry name" value="DNAJ_2"/>
    <property type="match status" value="1"/>
</dbReference>
<dbReference type="CDD" id="cd06257">
    <property type="entry name" value="DnaJ"/>
    <property type="match status" value="1"/>
</dbReference>
<sequence>MDPYKVLGIHQNSSEEEIKKAYKNIVSQYSLTKYQDTPNEALAKNILSDANDSYELLVNGNIYKEIRNLIDTKNFVIAETKLNIIDDKNSPEWNYLKCFVFLNKGWFDSAVSHLTTAIELNPDNFEYIDSLNTLKTRAPEFANYYNQENVQPNTNNMNACGGGSSPSSGNKGMC</sequence>
<dbReference type="SMART" id="SM00271">
    <property type="entry name" value="DnaJ"/>
    <property type="match status" value="1"/>
</dbReference>
<dbReference type="EMBL" id="FNJM01000001">
    <property type="protein sequence ID" value="SDO93678.1"/>
    <property type="molecule type" value="Genomic_DNA"/>
</dbReference>
<keyword evidence="6" id="KW-1185">Reference proteome</keyword>
<keyword evidence="1" id="KW-0235">DNA replication</keyword>
<dbReference type="InterPro" id="IPR036869">
    <property type="entry name" value="J_dom_sf"/>
</dbReference>
<reference evidence="5 6" key="1">
    <citation type="submission" date="2016-10" db="EMBL/GenBank/DDBJ databases">
        <authorList>
            <person name="de Groot N.N."/>
        </authorList>
    </citation>
    <scope>NUCLEOTIDE SEQUENCE [LARGE SCALE GENOMIC DNA]</scope>
    <source>
        <strain evidence="5 6">DSM 12272</strain>
    </source>
</reference>
<dbReference type="Proteomes" id="UP000198597">
    <property type="component" value="Unassembled WGS sequence"/>
</dbReference>
<evidence type="ECO:0000313" key="4">
    <source>
        <dbReference type="EMBL" id="MBB6716725.1"/>
    </source>
</evidence>
<dbReference type="InterPro" id="IPR011990">
    <property type="entry name" value="TPR-like_helical_dom_sf"/>
</dbReference>